<dbReference type="EMBL" id="FN654298">
    <property type="protein sequence ID" value="CBY31293.1"/>
    <property type="molecule type" value="Genomic_DNA"/>
</dbReference>
<sequence length="540" mass="60789">MLNFNPLNKFFCFRLMLILASDESTEIYYYHLTDSFLEAKGRRNYESFDEASWVQLYAAPLILGFYAICERSGEPKWDNPAEGIIFYRKSSDLVLLILQLELDELSIQMLLELLDTVVSLISGPLSSFSLSTKSAQGPYLRSRIKATMDSLLEDSSFAPILLPERVFLSTQVHNSSNLALNKALSGLSETAAAIVCHAKVVRSSRIRGIVHPAAIRLLGQIVSGQIVEEPLTVFIPLTSGRTKLMLLQSTALLDDIHLFTLTPLEDTNSSILNDLYTWETLMLHLSLHASLSDLQMDEIRNLYEKLKIRLQKNYQEMIHKIWKSRINNTLDFLSSDDHTRAEKKSKFNAQYSAFAKISEALLSLVSRSVESIKEKNPKIQIFERASNSSFSSRSRSSSLSSISSLFDGKKQKSENLNTQKLTASISKILSPISSFINVKCSNTLPLSGIGSRALGVIVHWKFSGEIIYAGPVEERHSKFLKRMFWGQTTDCIRAIESELFFFRITSNGKTIFGIITGTEVKDVSEYITGQILWSLKDILS</sequence>
<evidence type="ECO:0000313" key="2">
    <source>
        <dbReference type="EMBL" id="CBY31293.1"/>
    </source>
</evidence>
<proteinExistence type="predicted"/>
<evidence type="ECO:0008006" key="3">
    <source>
        <dbReference type="Google" id="ProtNLM"/>
    </source>
</evidence>
<name>E4Y6P3_OIKDI</name>
<feature type="signal peptide" evidence="1">
    <location>
        <begin position="1"/>
        <end position="20"/>
    </location>
</feature>
<evidence type="ECO:0000256" key="1">
    <source>
        <dbReference type="SAM" id="SignalP"/>
    </source>
</evidence>
<feature type="chain" id="PRO_5003192004" description="CCZ1/INTU/HSP4 first Longin domain-containing protein" evidence="1">
    <location>
        <begin position="21"/>
        <end position="540"/>
    </location>
</feature>
<gene>
    <name evidence="2" type="ORF">GSOID_T00025190001</name>
</gene>
<accession>E4Y6P3</accession>
<keyword evidence="1" id="KW-0732">Signal</keyword>
<reference evidence="2" key="1">
    <citation type="journal article" date="2010" name="Science">
        <title>Plasticity of animal genome architecture unmasked by rapid evolution of a pelagic tunicate.</title>
        <authorList>
            <person name="Denoeud F."/>
            <person name="Henriet S."/>
            <person name="Mungpakdee S."/>
            <person name="Aury J.M."/>
            <person name="Da Silva C."/>
            <person name="Brinkmann H."/>
            <person name="Mikhaleva J."/>
            <person name="Olsen L.C."/>
            <person name="Jubin C."/>
            <person name="Canestro C."/>
            <person name="Bouquet J.M."/>
            <person name="Danks G."/>
            <person name="Poulain J."/>
            <person name="Campsteijn C."/>
            <person name="Adamski M."/>
            <person name="Cross I."/>
            <person name="Yadetie F."/>
            <person name="Muffato M."/>
            <person name="Louis A."/>
            <person name="Butcher S."/>
            <person name="Tsagkogeorga G."/>
            <person name="Konrad A."/>
            <person name="Singh S."/>
            <person name="Jensen M.F."/>
            <person name="Cong E.H."/>
            <person name="Eikeseth-Otteraa H."/>
            <person name="Noel B."/>
            <person name="Anthouard V."/>
            <person name="Porcel B.M."/>
            <person name="Kachouri-Lafond R."/>
            <person name="Nishino A."/>
            <person name="Ugolini M."/>
            <person name="Chourrout P."/>
            <person name="Nishida H."/>
            <person name="Aasland R."/>
            <person name="Huzurbazar S."/>
            <person name="Westhof E."/>
            <person name="Delsuc F."/>
            <person name="Lehrach H."/>
            <person name="Reinhardt R."/>
            <person name="Weissenbach J."/>
            <person name="Roy S.W."/>
            <person name="Artiguenave F."/>
            <person name="Postlethwait J.H."/>
            <person name="Manak J.R."/>
            <person name="Thompson E.M."/>
            <person name="Jaillon O."/>
            <person name="Du Pasquier L."/>
            <person name="Boudinot P."/>
            <person name="Liberles D.A."/>
            <person name="Volff J.N."/>
            <person name="Philippe H."/>
            <person name="Lenhard B."/>
            <person name="Roest Crollius H."/>
            <person name="Wincker P."/>
            <person name="Chourrout D."/>
        </authorList>
    </citation>
    <scope>NUCLEOTIDE SEQUENCE [LARGE SCALE GENOMIC DNA]</scope>
</reference>
<organism evidence="2">
    <name type="scientific">Oikopleura dioica</name>
    <name type="common">Tunicate</name>
    <dbReference type="NCBI Taxonomy" id="34765"/>
    <lineage>
        <taxon>Eukaryota</taxon>
        <taxon>Metazoa</taxon>
        <taxon>Chordata</taxon>
        <taxon>Tunicata</taxon>
        <taxon>Appendicularia</taxon>
        <taxon>Copelata</taxon>
        <taxon>Oikopleuridae</taxon>
        <taxon>Oikopleura</taxon>
    </lineage>
</organism>
<protein>
    <recommendedName>
        <fullName evidence="3">CCZ1/INTU/HSP4 first Longin domain-containing protein</fullName>
    </recommendedName>
</protein>
<dbReference type="AlphaFoldDB" id="E4Y6P3"/>
<dbReference type="Proteomes" id="UP000011014">
    <property type="component" value="Unassembled WGS sequence"/>
</dbReference>